<evidence type="ECO:0000313" key="2">
    <source>
        <dbReference type="Proteomes" id="UP001161325"/>
    </source>
</evidence>
<dbReference type="AlphaFoldDB" id="A0AA37V296"/>
<proteinExistence type="predicted"/>
<comment type="caution">
    <text evidence="1">The sequence shown here is derived from an EMBL/GenBank/DDBJ whole genome shotgun (WGS) entry which is preliminary data.</text>
</comment>
<dbReference type="EMBL" id="BRXS01000006">
    <property type="protein sequence ID" value="GLC27475.1"/>
    <property type="molecule type" value="Genomic_DNA"/>
</dbReference>
<reference evidence="1" key="1">
    <citation type="submission" date="2022-08" db="EMBL/GenBank/DDBJ databases">
        <title>Draft genome sequencing of Roseisolibacter agri AW1220.</title>
        <authorList>
            <person name="Tobiishi Y."/>
            <person name="Tonouchi A."/>
        </authorList>
    </citation>
    <scope>NUCLEOTIDE SEQUENCE</scope>
    <source>
        <strain evidence="1">AW1220</strain>
    </source>
</reference>
<accession>A0AA37V296</accession>
<organism evidence="1 2">
    <name type="scientific">Roseisolibacter agri</name>
    <dbReference type="NCBI Taxonomy" id="2014610"/>
    <lineage>
        <taxon>Bacteria</taxon>
        <taxon>Pseudomonadati</taxon>
        <taxon>Gemmatimonadota</taxon>
        <taxon>Gemmatimonadia</taxon>
        <taxon>Gemmatimonadales</taxon>
        <taxon>Gemmatimonadaceae</taxon>
        <taxon>Roseisolibacter</taxon>
    </lineage>
</organism>
<dbReference type="RefSeq" id="WP_284351914.1">
    <property type="nucleotide sequence ID" value="NZ_BRXS01000006.1"/>
</dbReference>
<evidence type="ECO:0000313" key="1">
    <source>
        <dbReference type="EMBL" id="GLC27475.1"/>
    </source>
</evidence>
<sequence>MPATPRRALPCTVRPAYLATAFAAESHQAIAARDVSAPWPMRVAAARLHVPIRPRPTP</sequence>
<name>A0AA37V296_9BACT</name>
<gene>
    <name evidence="1" type="ORF">rosag_39880</name>
</gene>
<dbReference type="Proteomes" id="UP001161325">
    <property type="component" value="Unassembled WGS sequence"/>
</dbReference>
<keyword evidence="2" id="KW-1185">Reference proteome</keyword>
<protein>
    <submittedName>
        <fullName evidence="1">Uncharacterized protein</fullName>
    </submittedName>
</protein>